<feature type="compositionally biased region" description="Low complexity" evidence="1">
    <location>
        <begin position="74"/>
        <end position="103"/>
    </location>
</feature>
<accession>A0A1I1BP99</accession>
<feature type="region of interest" description="Disordered" evidence="1">
    <location>
        <begin position="18"/>
        <end position="60"/>
    </location>
</feature>
<sequence length="116" mass="11623">MAALILAGHLLGTHSHADVPSVAADQGHHLSTTAPPEHHPGLGVGESEGSQPHDSAGDGHCGYLCVRNMPGLPAATAAWTGTPAPAGQPLPTAAADAVDGARAPPDPVRELQVMRV</sequence>
<dbReference type="EMBL" id="FOKG01000014">
    <property type="protein sequence ID" value="SFB50280.1"/>
    <property type="molecule type" value="Genomic_DNA"/>
</dbReference>
<dbReference type="AlphaFoldDB" id="A0A1I1BP99"/>
<dbReference type="Proteomes" id="UP000243799">
    <property type="component" value="Unassembled WGS sequence"/>
</dbReference>
<protein>
    <submittedName>
        <fullName evidence="2">Uncharacterized protein</fullName>
    </submittedName>
</protein>
<evidence type="ECO:0000256" key="1">
    <source>
        <dbReference type="SAM" id="MobiDB-lite"/>
    </source>
</evidence>
<name>A0A1I1BP99_9PSEU</name>
<evidence type="ECO:0000313" key="3">
    <source>
        <dbReference type="Proteomes" id="UP000243799"/>
    </source>
</evidence>
<dbReference type="RefSeq" id="WP_091675288.1">
    <property type="nucleotide sequence ID" value="NZ_FOKG01000014.1"/>
</dbReference>
<gene>
    <name evidence="2" type="ORF">SAMN05216266_114166</name>
</gene>
<evidence type="ECO:0000313" key="2">
    <source>
        <dbReference type="EMBL" id="SFB50280.1"/>
    </source>
</evidence>
<organism evidence="2 3">
    <name type="scientific">Amycolatopsis marina</name>
    <dbReference type="NCBI Taxonomy" id="490629"/>
    <lineage>
        <taxon>Bacteria</taxon>
        <taxon>Bacillati</taxon>
        <taxon>Actinomycetota</taxon>
        <taxon>Actinomycetes</taxon>
        <taxon>Pseudonocardiales</taxon>
        <taxon>Pseudonocardiaceae</taxon>
        <taxon>Amycolatopsis</taxon>
    </lineage>
</organism>
<keyword evidence="3" id="KW-1185">Reference proteome</keyword>
<reference evidence="3" key="1">
    <citation type="submission" date="2016-10" db="EMBL/GenBank/DDBJ databases">
        <authorList>
            <person name="Varghese N."/>
            <person name="Submissions S."/>
        </authorList>
    </citation>
    <scope>NUCLEOTIDE SEQUENCE [LARGE SCALE GENOMIC DNA]</scope>
    <source>
        <strain evidence="3">CGMCC 4.3568</strain>
    </source>
</reference>
<dbReference type="STRING" id="490629.SAMN05216266_114166"/>
<proteinExistence type="predicted"/>
<feature type="region of interest" description="Disordered" evidence="1">
    <location>
        <begin position="74"/>
        <end position="116"/>
    </location>
</feature>